<proteinExistence type="predicted"/>
<name>A0ABD3EUE3_9STRA</name>
<keyword evidence="3" id="KW-1185">Reference proteome</keyword>
<organism evidence="2 3">
    <name type="scientific">Phytophthora oleae</name>
    <dbReference type="NCBI Taxonomy" id="2107226"/>
    <lineage>
        <taxon>Eukaryota</taxon>
        <taxon>Sar</taxon>
        <taxon>Stramenopiles</taxon>
        <taxon>Oomycota</taxon>
        <taxon>Peronosporomycetes</taxon>
        <taxon>Peronosporales</taxon>
        <taxon>Peronosporaceae</taxon>
        <taxon>Phytophthora</taxon>
    </lineage>
</organism>
<evidence type="ECO:0000313" key="3">
    <source>
        <dbReference type="Proteomes" id="UP001632037"/>
    </source>
</evidence>
<gene>
    <name evidence="2" type="ORF">V7S43_018388</name>
</gene>
<feature type="coiled-coil region" evidence="1">
    <location>
        <begin position="210"/>
        <end position="241"/>
    </location>
</feature>
<reference evidence="2 3" key="1">
    <citation type="submission" date="2024-09" db="EMBL/GenBank/DDBJ databases">
        <title>Genome sequencing and assembly of Phytophthora oleae, isolate VK10A, causative agent of rot of olive drupes.</title>
        <authorList>
            <person name="Conti Taguali S."/>
            <person name="Riolo M."/>
            <person name="La Spada F."/>
            <person name="Cacciola S.O."/>
            <person name="Dionisio G."/>
        </authorList>
    </citation>
    <scope>NUCLEOTIDE SEQUENCE [LARGE SCALE GENOMIC DNA]</scope>
    <source>
        <strain evidence="2 3">VK10A</strain>
    </source>
</reference>
<accession>A0ABD3EUE3</accession>
<evidence type="ECO:0000313" key="2">
    <source>
        <dbReference type="EMBL" id="KAL3656724.1"/>
    </source>
</evidence>
<keyword evidence="1" id="KW-0175">Coiled coil</keyword>
<dbReference type="Proteomes" id="UP001632037">
    <property type="component" value="Unassembled WGS sequence"/>
</dbReference>
<evidence type="ECO:0008006" key="4">
    <source>
        <dbReference type="Google" id="ProtNLM"/>
    </source>
</evidence>
<sequence>MLHTRLLLRGPRRSLRPLQRAQHFSSSTPPSNAYDEISQYVKRVIDRKDQLKRYQDYSVFPPSNWSLHNYYLYANLQLPSKTEIDAVEFLNGARFACDRVIRAMHANQPIDLSSDHQIDADIEQMFDPLCYQKDFLPRFRGLAMGSSSIELKELDFTGVYLGGVSCERTTRANIKMEEKLRAVLSETLVEKHKLKQLNQLKGELSVKKVVEDVSAIKEKLESELETSLEDEEEVLERLQLTALLHTTQSVEAVSAQTSQRQTVKSDVKMTLRFESLVTEPNDVDWRIIKLKQFRRITSRTKDN</sequence>
<protein>
    <recommendedName>
        <fullName evidence="4">Tim44-like domain-containing protein</fullName>
    </recommendedName>
</protein>
<evidence type="ECO:0000256" key="1">
    <source>
        <dbReference type="SAM" id="Coils"/>
    </source>
</evidence>
<dbReference type="AlphaFoldDB" id="A0ABD3EUE3"/>
<dbReference type="EMBL" id="JBIMZQ010000075">
    <property type="protein sequence ID" value="KAL3656724.1"/>
    <property type="molecule type" value="Genomic_DNA"/>
</dbReference>
<comment type="caution">
    <text evidence="2">The sequence shown here is derived from an EMBL/GenBank/DDBJ whole genome shotgun (WGS) entry which is preliminary data.</text>
</comment>